<keyword evidence="2" id="KW-1185">Reference proteome</keyword>
<gene>
    <name evidence="1" type="ORF">RHOBADRAFT_52094</name>
</gene>
<reference evidence="1 2" key="1">
    <citation type="journal article" date="2015" name="Front. Microbiol.">
        <title>Genome sequence of the plant growth promoting endophytic yeast Rhodotorula graminis WP1.</title>
        <authorList>
            <person name="Firrincieli A."/>
            <person name="Otillar R."/>
            <person name="Salamov A."/>
            <person name="Schmutz J."/>
            <person name="Khan Z."/>
            <person name="Redman R.S."/>
            <person name="Fleck N.D."/>
            <person name="Lindquist E."/>
            <person name="Grigoriev I.V."/>
            <person name="Doty S.L."/>
        </authorList>
    </citation>
    <scope>NUCLEOTIDE SEQUENCE [LARGE SCALE GENOMIC DNA]</scope>
    <source>
        <strain evidence="1 2">WP1</strain>
    </source>
</reference>
<dbReference type="OMA" id="WSKAYRR"/>
<dbReference type="PANTHER" id="PTHR44200">
    <property type="entry name" value="DNAJ HOMOLOG SUBFAMILY C MEMBER 7"/>
    <property type="match status" value="1"/>
</dbReference>
<dbReference type="AlphaFoldDB" id="A0A194SCM5"/>
<dbReference type="STRING" id="578459.A0A194SCM5"/>
<dbReference type="Gene3D" id="1.25.40.10">
    <property type="entry name" value="Tetratricopeptide repeat domain"/>
    <property type="match status" value="1"/>
</dbReference>
<dbReference type="InterPro" id="IPR052758">
    <property type="entry name" value="SRC_co-chaperone"/>
</dbReference>
<sequence length="600" mass="65361">MSASSAAADTASSTAQLLRQQGNVAFGSSRWLEAANLYTRAIEDLSRGDVSAASSKEDLAALFSNRAAARIKLFQLDLALLDAAAAKLLNPTWSRPLAREAEAHLVLQDHSAARASYTAAARLAEDDATRTRFTTSATSAAASLDAQGASLFGEAEAAVTFAERYDNYVKAGGDPEKDELVSAATAVYAWTTAAKALEQLDDKLDVKESGEVEASSPSPVLDLADAIITDARGFHVPKGKSHELPLSEKLRLQLAWDARVLELDQYLKPATVPRDVIDSFDEQVQREGWQKPKIALAHLIRGSFVAAYVNQIQLRAVEAASQYRFVLGLLSEGRARWQDVAEEDKGSTFRFTFERKVKMHLIDTLVDGHFRSSTPDERARFPLLEVQGLAEQLMDDCNSEKAPHDPVSTFAFQVQPVVSAGKAFAYALRTRAALPEHRIEFVAGHWINCGLSKAAARMYATAGQLLPRDDPEKAVNLFNSLAFDLRGGGVTFDQLFARATEAEAALEPPEEIFGPSPRLFDSRQLVRHACACARDSLVAHLPARLSASAFQLVIKPVPAVFPDRLPTGRERWEDCLEPELRCDLPGDLAVAEFVEASGRS</sequence>
<dbReference type="InterPro" id="IPR011990">
    <property type="entry name" value="TPR-like_helical_dom_sf"/>
</dbReference>
<dbReference type="PANTHER" id="PTHR44200:SF1">
    <property type="entry name" value="DNAJ HOMOLOG SUBFAMILY C MEMBER 7"/>
    <property type="match status" value="1"/>
</dbReference>
<dbReference type="SUPFAM" id="SSF48452">
    <property type="entry name" value="TPR-like"/>
    <property type="match status" value="1"/>
</dbReference>
<name>A0A194SCM5_RHOGW</name>
<dbReference type="OrthoDB" id="629492at2759"/>
<accession>A0A194SCM5</accession>
<evidence type="ECO:0000313" key="2">
    <source>
        <dbReference type="Proteomes" id="UP000053890"/>
    </source>
</evidence>
<organism evidence="1 2">
    <name type="scientific">Rhodotorula graminis (strain WP1)</name>
    <dbReference type="NCBI Taxonomy" id="578459"/>
    <lineage>
        <taxon>Eukaryota</taxon>
        <taxon>Fungi</taxon>
        <taxon>Dikarya</taxon>
        <taxon>Basidiomycota</taxon>
        <taxon>Pucciniomycotina</taxon>
        <taxon>Microbotryomycetes</taxon>
        <taxon>Sporidiobolales</taxon>
        <taxon>Sporidiobolaceae</taxon>
        <taxon>Rhodotorula</taxon>
    </lineage>
</organism>
<protein>
    <submittedName>
        <fullName evidence="1">Uncharacterized protein</fullName>
    </submittedName>
</protein>
<proteinExistence type="predicted"/>
<dbReference type="RefSeq" id="XP_018273195.1">
    <property type="nucleotide sequence ID" value="XM_018416166.1"/>
</dbReference>
<evidence type="ECO:0000313" key="1">
    <source>
        <dbReference type="EMBL" id="KPV77146.1"/>
    </source>
</evidence>
<dbReference type="EMBL" id="KQ474075">
    <property type="protein sequence ID" value="KPV77146.1"/>
    <property type="molecule type" value="Genomic_DNA"/>
</dbReference>
<dbReference type="GeneID" id="28976614"/>
<dbReference type="Proteomes" id="UP000053890">
    <property type="component" value="Unassembled WGS sequence"/>
</dbReference>